<keyword evidence="2" id="KW-0560">Oxidoreductase</keyword>
<dbReference type="GO" id="GO:0005507">
    <property type="term" value="F:copper ion binding"/>
    <property type="evidence" value="ECO:0007669"/>
    <property type="project" value="InterPro"/>
</dbReference>
<evidence type="ECO:0000259" key="5">
    <source>
        <dbReference type="Pfam" id="PF07732"/>
    </source>
</evidence>
<keyword evidence="7" id="KW-1185">Reference proteome</keyword>
<accession>A0A170PHJ6</accession>
<dbReference type="InterPro" id="IPR008972">
    <property type="entry name" value="Cupredoxin"/>
</dbReference>
<dbReference type="KEGG" id="pbf:CFX0092_A2465"/>
<organism evidence="6 7">
    <name type="scientific">Candidatus Promineifilum breve</name>
    <dbReference type="NCBI Taxonomy" id="1806508"/>
    <lineage>
        <taxon>Bacteria</taxon>
        <taxon>Bacillati</taxon>
        <taxon>Chloroflexota</taxon>
        <taxon>Ardenticatenia</taxon>
        <taxon>Candidatus Promineifilales</taxon>
        <taxon>Candidatus Promineifilaceae</taxon>
        <taxon>Candidatus Promineifilum</taxon>
    </lineage>
</organism>
<dbReference type="SUPFAM" id="SSF49503">
    <property type="entry name" value="Cupredoxins"/>
    <property type="match status" value="1"/>
</dbReference>
<gene>
    <name evidence="6" type="ORF">CFX0092_A2465</name>
</gene>
<dbReference type="Pfam" id="PF07732">
    <property type="entry name" value="Cu-oxidase_3"/>
    <property type="match status" value="1"/>
</dbReference>
<keyword evidence="1" id="KW-0479">Metal-binding</keyword>
<evidence type="ECO:0000313" key="6">
    <source>
        <dbReference type="EMBL" id="CUS04343.2"/>
    </source>
</evidence>
<dbReference type="EMBL" id="LN890655">
    <property type="protein sequence ID" value="CUS04343.2"/>
    <property type="molecule type" value="Genomic_DNA"/>
</dbReference>
<evidence type="ECO:0000313" key="7">
    <source>
        <dbReference type="Proteomes" id="UP000215027"/>
    </source>
</evidence>
<evidence type="ECO:0000256" key="2">
    <source>
        <dbReference type="ARBA" id="ARBA00023002"/>
    </source>
</evidence>
<sequence length="348" mass="36833">MARIKEYWLQLESRPWDAAPWGANRQTGRPMPQVAGGMFRPATREMLILRRMTANWAAPDDRTLNPWDLTEPDPTTTQGTIPGPTLTAKVADEIIVHFRNLDTRPGIHESDRVHSLHPHGAGVSAAHNGVFPLAPPDPTQGHRRGDRVPPGDSFTYRWTLPHKSAAGVWLYHDAAADGGQSTALGAFGALVVQAPGEQEPDAPPGALRRPGDSSTSFAAVPPPPKRADYLLAFHELPGAGLCLNGRAGLGNTPALLTGAGTRMTVRCLNASTQPVTVTIQGHRWERGAHYSNVEFLPPGAGATLDILSGSAEGGGGPGEWLITGRAGNLLVRASFVTTAGGALELQSA</sequence>
<proteinExistence type="predicted"/>
<dbReference type="GO" id="GO:0016491">
    <property type="term" value="F:oxidoreductase activity"/>
    <property type="evidence" value="ECO:0007669"/>
    <property type="project" value="UniProtKB-KW"/>
</dbReference>
<feature type="region of interest" description="Disordered" evidence="4">
    <location>
        <begin position="195"/>
        <end position="221"/>
    </location>
</feature>
<name>A0A170PHJ6_9CHLR</name>
<keyword evidence="3" id="KW-0186">Copper</keyword>
<dbReference type="PANTHER" id="PTHR11709">
    <property type="entry name" value="MULTI-COPPER OXIDASE"/>
    <property type="match status" value="1"/>
</dbReference>
<dbReference type="InterPro" id="IPR011707">
    <property type="entry name" value="Cu-oxidase-like_N"/>
</dbReference>
<evidence type="ECO:0000256" key="4">
    <source>
        <dbReference type="SAM" id="MobiDB-lite"/>
    </source>
</evidence>
<feature type="region of interest" description="Disordered" evidence="4">
    <location>
        <begin position="63"/>
        <end position="84"/>
    </location>
</feature>
<dbReference type="InterPro" id="IPR045087">
    <property type="entry name" value="Cu-oxidase_fam"/>
</dbReference>
<dbReference type="PANTHER" id="PTHR11709:SF394">
    <property type="entry name" value="FI03373P-RELATED"/>
    <property type="match status" value="1"/>
</dbReference>
<reference evidence="6" key="1">
    <citation type="submission" date="2016-01" db="EMBL/GenBank/DDBJ databases">
        <authorList>
            <person name="Mcilroy J.S."/>
            <person name="Karst M S."/>
            <person name="Albertsen M."/>
        </authorList>
    </citation>
    <scope>NUCLEOTIDE SEQUENCE</scope>
    <source>
        <strain evidence="6">Cfx-K</strain>
    </source>
</reference>
<evidence type="ECO:0000256" key="3">
    <source>
        <dbReference type="ARBA" id="ARBA00023008"/>
    </source>
</evidence>
<evidence type="ECO:0000256" key="1">
    <source>
        <dbReference type="ARBA" id="ARBA00022723"/>
    </source>
</evidence>
<dbReference type="AlphaFoldDB" id="A0A170PHJ6"/>
<feature type="domain" description="Plastocyanin-like" evidence="5">
    <location>
        <begin position="75"/>
        <end position="195"/>
    </location>
</feature>
<dbReference type="RefSeq" id="WP_095043685.1">
    <property type="nucleotide sequence ID" value="NZ_LN890655.1"/>
</dbReference>
<dbReference type="Gene3D" id="2.60.40.420">
    <property type="entry name" value="Cupredoxins - blue copper proteins"/>
    <property type="match status" value="1"/>
</dbReference>
<dbReference type="Proteomes" id="UP000215027">
    <property type="component" value="Chromosome I"/>
</dbReference>
<protein>
    <recommendedName>
        <fullName evidence="5">Plastocyanin-like domain-containing protein</fullName>
    </recommendedName>
</protein>
<dbReference type="OrthoDB" id="9757546at2"/>
<feature type="compositionally biased region" description="Low complexity" evidence="4">
    <location>
        <begin position="72"/>
        <end position="84"/>
    </location>
</feature>